<dbReference type="PANTHER" id="PTHR22674:SF6">
    <property type="entry name" value="NTPASE KAP FAMILY P-LOOP DOMAIN-CONTAINING PROTEIN 1"/>
    <property type="match status" value="1"/>
</dbReference>
<evidence type="ECO:0000259" key="4">
    <source>
        <dbReference type="Pfam" id="PF23307"/>
    </source>
</evidence>
<dbReference type="PANTHER" id="PTHR22674">
    <property type="entry name" value="NTPASE, KAP FAMILY P-LOOP DOMAIN-CONTAINING 1"/>
    <property type="match status" value="1"/>
</dbReference>
<evidence type="ECO:0000256" key="2">
    <source>
        <dbReference type="SAM" id="Phobius"/>
    </source>
</evidence>
<feature type="transmembrane region" description="Helical" evidence="2">
    <location>
        <begin position="172"/>
        <end position="195"/>
    </location>
</feature>
<dbReference type="InterPro" id="IPR011646">
    <property type="entry name" value="KAP_P-loop"/>
</dbReference>
<proteinExistence type="predicted"/>
<keyword evidence="6" id="KW-1185">Reference proteome</keyword>
<evidence type="ECO:0000313" key="5">
    <source>
        <dbReference type="Ensembl" id="ENSGMOP00000041601.1"/>
    </source>
</evidence>
<feature type="region of interest" description="Disordered" evidence="1">
    <location>
        <begin position="696"/>
        <end position="717"/>
    </location>
</feature>
<keyword evidence="2" id="KW-0812">Transmembrane</keyword>
<protein>
    <recommendedName>
        <fullName evidence="7">NTPase KAP family P-loop domain containing 1</fullName>
    </recommendedName>
</protein>
<dbReference type="Ensembl" id="ENSGMOT00000036009.1">
    <property type="protein sequence ID" value="ENSGMOP00000041601.1"/>
    <property type="gene ID" value="ENSGMOG00000034269.1"/>
</dbReference>
<dbReference type="OMA" id="SEAKEMY"/>
<keyword evidence="2" id="KW-1133">Transmembrane helix</keyword>
<name>A0A8C5FJK2_GADMO</name>
<evidence type="ECO:0008006" key="7">
    <source>
        <dbReference type="Google" id="ProtNLM"/>
    </source>
</evidence>
<dbReference type="InterPro" id="IPR052754">
    <property type="entry name" value="NTPase_KAP_P-loop"/>
</dbReference>
<gene>
    <name evidence="5" type="primary">nkpd1</name>
</gene>
<feature type="domain" description="KAP NTPase" evidence="3">
    <location>
        <begin position="94"/>
        <end position="428"/>
    </location>
</feature>
<organism evidence="5 6">
    <name type="scientific">Gadus morhua</name>
    <name type="common">Atlantic cod</name>
    <dbReference type="NCBI Taxonomy" id="8049"/>
    <lineage>
        <taxon>Eukaryota</taxon>
        <taxon>Metazoa</taxon>
        <taxon>Chordata</taxon>
        <taxon>Craniata</taxon>
        <taxon>Vertebrata</taxon>
        <taxon>Euteleostomi</taxon>
        <taxon>Actinopterygii</taxon>
        <taxon>Neopterygii</taxon>
        <taxon>Teleostei</taxon>
        <taxon>Neoteleostei</taxon>
        <taxon>Acanthomorphata</taxon>
        <taxon>Zeiogadaria</taxon>
        <taxon>Gadariae</taxon>
        <taxon>Gadiformes</taxon>
        <taxon>Gadoidei</taxon>
        <taxon>Gadidae</taxon>
        <taxon>Gadus</taxon>
    </lineage>
</organism>
<dbReference type="GeneTree" id="ENSGT00650000093443"/>
<reference evidence="5" key="1">
    <citation type="submission" date="2025-08" db="UniProtKB">
        <authorList>
            <consortium name="Ensembl"/>
        </authorList>
    </citation>
    <scope>IDENTIFICATION</scope>
</reference>
<keyword evidence="2" id="KW-0472">Membrane</keyword>
<accession>A0A8C5FJK2</accession>
<dbReference type="Pfam" id="PF07693">
    <property type="entry name" value="KAP_NTPase"/>
    <property type="match status" value="1"/>
</dbReference>
<dbReference type="RefSeq" id="XP_030232626.1">
    <property type="nucleotide sequence ID" value="XM_030376766.1"/>
</dbReference>
<sequence>MSFKDDLYAYTLSKTLTTVSSPTTVGLYSSCPDRINLILQRTQVHMDREATRREQLLAYGSSRPCSVKPSLSGLLSLLFKLLFYRPAWAEDHHQEHMRFVHVHFSAWHFAGSDLLWAGLVLRLCHAMQVHFGRLPLSLYRTVQHYEEDEIRQKLVKEGPSCLKPKMLCCCPLWHFILSVLITMVIICVGLGLFGFPEEGDEGMGQVNGTTTNHMGVGEGVALAALGVPAASAGKFMVDLAKNLLHSQKSRLNSIMDNVQVSRQLGFMHEVRKEIWLLSNFIHFMELFEGRRIRIVIRITNLDRCSPTKIVSVLEAINILLSDQGSPFFLILAVNPEVIVQKVNFADGCLCREDRAYAFLNRIVTLSFTIPPLTEESKRKVLKGLTHKSDVILTGTHRRKHRLCCRKSTQDHESSLEDILTPLIYTTRESTEGVEEEIENLVTIAFESFTSDGGRLKKYILDDSMSMRRVINSIRMTVTIMKYLKAEVPPPEDIAAWVVLANYWPCRLSWLLNCVEDDQQRIEIDGGKVSYSEDSKALWQVFEESRVELYMIREQIEDLLEQDSDPETFEMLLKIDFPFTIKDIEAFAAATVNLDLTIRKELGQIRGVSKLKESGWTGPVVPLPIKSIINMSVEKVCSELESLHPNSDYAKVVRENDLNGLALVFGDVDQLKLLFPMTLGQWTAFRLRFWGFSSVRRQTPSQSPCLRRPHHEPPSQPS</sequence>
<dbReference type="Proteomes" id="UP000694546">
    <property type="component" value="Chromosome 14"/>
</dbReference>
<evidence type="ECO:0000313" key="6">
    <source>
        <dbReference type="Proteomes" id="UP000694546"/>
    </source>
</evidence>
<feature type="domain" description="Kinase D-interacting substrate of 220 kDa-like SAM" evidence="4">
    <location>
        <begin position="628"/>
        <end position="686"/>
    </location>
</feature>
<dbReference type="GeneID" id="115558560"/>
<dbReference type="InterPro" id="IPR057092">
    <property type="entry name" value="SAM_KIDINS220"/>
</dbReference>
<dbReference type="Pfam" id="PF23307">
    <property type="entry name" value="SAM_KIDINS220"/>
    <property type="match status" value="1"/>
</dbReference>
<dbReference type="AlphaFoldDB" id="A0A8C5FJK2"/>
<dbReference type="OrthoDB" id="10015264at2759"/>
<evidence type="ECO:0000256" key="1">
    <source>
        <dbReference type="SAM" id="MobiDB-lite"/>
    </source>
</evidence>
<evidence type="ECO:0000259" key="3">
    <source>
        <dbReference type="Pfam" id="PF07693"/>
    </source>
</evidence>
<reference evidence="5" key="2">
    <citation type="submission" date="2025-09" db="UniProtKB">
        <authorList>
            <consortium name="Ensembl"/>
        </authorList>
    </citation>
    <scope>IDENTIFICATION</scope>
</reference>